<reference evidence="6 7" key="1">
    <citation type="journal article" date="2019" name="Int. J. Syst. Evol. Microbiol.">
        <title>The Global Catalogue of Microorganisms (GCM) 10K type strain sequencing project: providing services to taxonomists for standard genome sequencing and annotation.</title>
        <authorList>
            <consortium name="The Broad Institute Genomics Platform"/>
            <consortium name="The Broad Institute Genome Sequencing Center for Infectious Disease"/>
            <person name="Wu L."/>
            <person name="Ma J."/>
        </authorList>
    </citation>
    <scope>NUCLEOTIDE SEQUENCE [LARGE SCALE GENOMIC DNA]</scope>
    <source>
        <strain evidence="6 7">JCM 16373</strain>
    </source>
</reference>
<keyword evidence="3" id="KW-0560">Oxidoreductase</keyword>
<dbReference type="EMBL" id="BAAARJ010000006">
    <property type="protein sequence ID" value="GAA2609592.1"/>
    <property type="molecule type" value="Genomic_DNA"/>
</dbReference>
<evidence type="ECO:0000256" key="4">
    <source>
        <dbReference type="SAM" id="MobiDB-lite"/>
    </source>
</evidence>
<feature type="compositionally biased region" description="Polar residues" evidence="4">
    <location>
        <begin position="1"/>
        <end position="13"/>
    </location>
</feature>
<proteinExistence type="predicted"/>
<name>A0ABN3PZQ4_9ACTN</name>
<evidence type="ECO:0000256" key="2">
    <source>
        <dbReference type="ARBA" id="ARBA00022643"/>
    </source>
</evidence>
<dbReference type="CDD" id="cd02144">
    <property type="entry name" value="iodotyrosine_dehalogenase"/>
    <property type="match status" value="1"/>
</dbReference>
<protein>
    <submittedName>
        <fullName evidence="6">Nitroreductase family protein</fullName>
    </submittedName>
</protein>
<organism evidence="6 7">
    <name type="scientific">Streptomyces axinellae</name>
    <dbReference type="NCBI Taxonomy" id="552788"/>
    <lineage>
        <taxon>Bacteria</taxon>
        <taxon>Bacillati</taxon>
        <taxon>Actinomycetota</taxon>
        <taxon>Actinomycetes</taxon>
        <taxon>Kitasatosporales</taxon>
        <taxon>Streptomycetaceae</taxon>
        <taxon>Streptomyces</taxon>
    </lineage>
</organism>
<accession>A0ABN3PZQ4</accession>
<dbReference type="PANTHER" id="PTHR23026">
    <property type="entry name" value="NADPH NITROREDUCTASE"/>
    <property type="match status" value="1"/>
</dbReference>
<dbReference type="Gene3D" id="3.40.109.10">
    <property type="entry name" value="NADH Oxidase"/>
    <property type="match status" value="1"/>
</dbReference>
<gene>
    <name evidence="6" type="ORF">GCM10009863_23930</name>
</gene>
<sequence>MVRTTASRSLSGPNPNPDLNPAPGPYPTVPLRLMEVPAQQAEDRAKSFYEIMSRRRTVRDFDARPIPGDVLEWAVRAAATAPSGAHVQPWRFVVLTDPARKRRLREAAEAEEREFYERRASDEWLAALAPLGTDADKPFLETAPAVIVVFEVHKGPHSPRPYYTKESVGIAVGFLLATLHQAGLATLTHTPSPMRFLNEICERPAEERGAYVVPVGYPAPQARVPDLTRKELDEVMVRL</sequence>
<keyword evidence="7" id="KW-1185">Reference proteome</keyword>
<comment type="caution">
    <text evidence="6">The sequence shown here is derived from an EMBL/GenBank/DDBJ whole genome shotgun (WGS) entry which is preliminary data.</text>
</comment>
<dbReference type="InterPro" id="IPR029479">
    <property type="entry name" value="Nitroreductase"/>
</dbReference>
<dbReference type="RefSeq" id="WP_425575963.1">
    <property type="nucleotide sequence ID" value="NZ_BAAARJ010000006.1"/>
</dbReference>
<dbReference type="PANTHER" id="PTHR23026:SF90">
    <property type="entry name" value="IODOTYROSINE DEIODINASE 1"/>
    <property type="match status" value="1"/>
</dbReference>
<feature type="domain" description="Nitroreductase" evidence="5">
    <location>
        <begin position="54"/>
        <end position="217"/>
    </location>
</feature>
<dbReference type="InterPro" id="IPR050627">
    <property type="entry name" value="Nitroreductase/BluB"/>
</dbReference>
<evidence type="ECO:0000313" key="6">
    <source>
        <dbReference type="EMBL" id="GAA2609592.1"/>
    </source>
</evidence>
<evidence type="ECO:0000313" key="7">
    <source>
        <dbReference type="Proteomes" id="UP001501447"/>
    </source>
</evidence>
<dbReference type="Pfam" id="PF00881">
    <property type="entry name" value="Nitroreductase"/>
    <property type="match status" value="1"/>
</dbReference>
<evidence type="ECO:0000256" key="1">
    <source>
        <dbReference type="ARBA" id="ARBA00022630"/>
    </source>
</evidence>
<evidence type="ECO:0000259" key="5">
    <source>
        <dbReference type="Pfam" id="PF00881"/>
    </source>
</evidence>
<evidence type="ECO:0000256" key="3">
    <source>
        <dbReference type="ARBA" id="ARBA00023002"/>
    </source>
</evidence>
<feature type="compositionally biased region" description="Pro residues" evidence="4">
    <location>
        <begin position="14"/>
        <end position="28"/>
    </location>
</feature>
<keyword evidence="1" id="KW-0285">Flavoprotein</keyword>
<dbReference type="Proteomes" id="UP001501447">
    <property type="component" value="Unassembled WGS sequence"/>
</dbReference>
<keyword evidence="2" id="KW-0288">FMN</keyword>
<dbReference type="InterPro" id="IPR000415">
    <property type="entry name" value="Nitroreductase-like"/>
</dbReference>
<dbReference type="SUPFAM" id="SSF55469">
    <property type="entry name" value="FMN-dependent nitroreductase-like"/>
    <property type="match status" value="1"/>
</dbReference>
<feature type="region of interest" description="Disordered" evidence="4">
    <location>
        <begin position="1"/>
        <end position="28"/>
    </location>
</feature>